<proteinExistence type="predicted"/>
<feature type="compositionally biased region" description="Polar residues" evidence="1">
    <location>
        <begin position="25"/>
        <end position="35"/>
    </location>
</feature>
<gene>
    <name evidence="2" type="ORF">PR048_005057</name>
</gene>
<dbReference type="Proteomes" id="UP001159363">
    <property type="component" value="Chromosome 2"/>
</dbReference>
<dbReference type="EMBL" id="JARBHB010000002">
    <property type="protein sequence ID" value="KAJ8892477.1"/>
    <property type="molecule type" value="Genomic_DNA"/>
</dbReference>
<organism evidence="2 3">
    <name type="scientific">Dryococelus australis</name>
    <dbReference type="NCBI Taxonomy" id="614101"/>
    <lineage>
        <taxon>Eukaryota</taxon>
        <taxon>Metazoa</taxon>
        <taxon>Ecdysozoa</taxon>
        <taxon>Arthropoda</taxon>
        <taxon>Hexapoda</taxon>
        <taxon>Insecta</taxon>
        <taxon>Pterygota</taxon>
        <taxon>Neoptera</taxon>
        <taxon>Polyneoptera</taxon>
        <taxon>Phasmatodea</taxon>
        <taxon>Verophasmatodea</taxon>
        <taxon>Anareolatae</taxon>
        <taxon>Phasmatidae</taxon>
        <taxon>Eurycanthinae</taxon>
        <taxon>Dryococelus</taxon>
    </lineage>
</organism>
<feature type="region of interest" description="Disordered" evidence="1">
    <location>
        <begin position="843"/>
        <end position="869"/>
    </location>
</feature>
<feature type="compositionally biased region" description="Low complexity" evidence="1">
    <location>
        <begin position="681"/>
        <end position="712"/>
    </location>
</feature>
<comment type="caution">
    <text evidence="2">The sequence shown here is derived from an EMBL/GenBank/DDBJ whole genome shotgun (WGS) entry which is preliminary data.</text>
</comment>
<sequence length="1292" mass="142473">MAGTSILAESTVQFIASCGQRTAVTSSDVTPQPKSLQEGGCRNDVSASSDTHLTSHTHMHVNVTAVTSTTVLALPLNPAYAWTRNKNPSPFYFCAAAAFPYLDMAGGVENRFSPSESVLHEQKRNYRSLLHDVLNIRFRTQGSTYRITRLKSSATVTKLHIQEEYLIGTIPGYDLPRDRLPGSIYTKNITRRRLFEILPLSYHSKRRCCSQVAPCHAKTAADISVYETKSNCALMLLLSVDNLEESLFLVSRTMILGSVGFIRIPVWVLITAVGVRNRMASIPMPRGLRQTACLITPLNIKPGYERNCNNSLRKSHVQKPLPPASNRGRLSQTMPRYRPASRWARRLSSSGQRREMTQRWVCSTFDKRLPETAYGTMIKEKTFQLLSARASPALPLAVAAARGGESLVKAADTVTCEVVALPALLGWETLPNSGGAIVSAVGFRHEILQGTACAISTEFRLCVSWRPACPRAADASVEARYVCKFEDTEMAELKAKDVLEAIVDLKKPQGATLAEITKLIASVDSAVPQDIQTTLDRLMEWDLVTCKDNKYKVAMLSQKVSSRPESAGHRRGGVTRRVSSRRTSSRAVARRASPRRTRSRPVARRVSTRRTSSRAVTRRASPRRNRSRAVTRRTSPRRRASPGRASSRAVTRRSSPRRTSSRAVTRRANPRSRATPRRTSSRTVTTRASPRSRSSQLRQSASRRPASSSRRTGASRKKSLVKSSQIRFFALVIHKYQTIRPDTQVAVPALSTTAIAHLISSIVGQPAQLEKEHCTLAQAGDEHLYAKTRLGKVKEAAGVAERRMEGARVCEPELVASSSHQTALGRGRGDILRVTGFPAGTRRGFPEKARRRAASSSTTPTCENPGASPPWIQPGSSRWEASALATAPPLSLIRKMLGMELVWQVKVLIPWSYTYVDGVLKPGYLLTTKPSKKGDYHLTFHCWLFCALRLFGMICVNVSQGYAGGRMRLFAGPTSSGATVDSVVSFVQRGQSTPLGREPGCVFGETREQPVDTRGRCRPTPQLATLTKRAPHSYTVPWFLPFLAGSQSSRARIPGIVCIPDYPPSPTPSLCEMVPPPRVSLLSALKDTCNRFDKSRSRRMYILTGEAMDRVGVGVKPAGGEQELKTERTRARRNYTSLWPPLGRNYNESDEQLTAWVMGKRSKAARGPLADLLASHQDEPGSIPGRFTPDFRNWESCRKLPLAGGFSRDLPGSPRPFIPALLHPHRTSPPSAIKTSMLRSAQISSFAQSLTFNARTACVPPSDFLRPAGKFTANIISALNLHHVPWLNEDIN</sequence>
<reference evidence="2 3" key="1">
    <citation type="submission" date="2023-02" db="EMBL/GenBank/DDBJ databases">
        <title>LHISI_Scaffold_Assembly.</title>
        <authorList>
            <person name="Stuart O.P."/>
            <person name="Cleave R."/>
            <person name="Magrath M.J.L."/>
            <person name="Mikheyev A.S."/>
        </authorList>
    </citation>
    <scope>NUCLEOTIDE SEQUENCE [LARGE SCALE GENOMIC DNA]</scope>
    <source>
        <strain evidence="2">Daus_M_001</strain>
        <tissue evidence="2">Leg muscle</tissue>
    </source>
</reference>
<evidence type="ECO:0000313" key="3">
    <source>
        <dbReference type="Proteomes" id="UP001159363"/>
    </source>
</evidence>
<accession>A0ABQ9I7M3</accession>
<feature type="region of interest" description="Disordered" evidence="1">
    <location>
        <begin position="25"/>
        <end position="50"/>
    </location>
</feature>
<keyword evidence="3" id="KW-1185">Reference proteome</keyword>
<feature type="compositionally biased region" description="Basic residues" evidence="1">
    <location>
        <begin position="650"/>
        <end position="680"/>
    </location>
</feature>
<feature type="region of interest" description="Disordered" evidence="1">
    <location>
        <begin position="558"/>
        <end position="719"/>
    </location>
</feature>
<evidence type="ECO:0000256" key="1">
    <source>
        <dbReference type="SAM" id="MobiDB-lite"/>
    </source>
</evidence>
<feature type="compositionally biased region" description="Basic residues" evidence="1">
    <location>
        <begin position="569"/>
        <end position="641"/>
    </location>
</feature>
<name>A0ABQ9I7M3_9NEOP</name>
<evidence type="ECO:0000313" key="2">
    <source>
        <dbReference type="EMBL" id="KAJ8892477.1"/>
    </source>
</evidence>
<protein>
    <submittedName>
        <fullName evidence="2">Uncharacterized protein</fullName>
    </submittedName>
</protein>